<evidence type="ECO:0000313" key="10">
    <source>
        <dbReference type="EMBL" id="CAD9773653.1"/>
    </source>
</evidence>
<evidence type="ECO:0000256" key="7">
    <source>
        <dbReference type="ARBA" id="ARBA00023136"/>
    </source>
</evidence>
<dbReference type="InterPro" id="IPR002067">
    <property type="entry name" value="MCP"/>
</dbReference>
<dbReference type="SUPFAM" id="SSF103506">
    <property type="entry name" value="Mitochondrial carrier"/>
    <property type="match status" value="1"/>
</dbReference>
<keyword evidence="7 8" id="KW-0472">Membrane</keyword>
<accession>A0A7S2XEX3</accession>
<comment type="subcellular location">
    <subcellularLocation>
        <location evidence="1">Membrane</location>
        <topology evidence="1">Multi-pass membrane protein</topology>
    </subcellularLocation>
</comment>
<evidence type="ECO:0000256" key="8">
    <source>
        <dbReference type="PROSITE-ProRule" id="PRU00282"/>
    </source>
</evidence>
<dbReference type="GO" id="GO:0016020">
    <property type="term" value="C:membrane"/>
    <property type="evidence" value="ECO:0007669"/>
    <property type="project" value="UniProtKB-SubCell"/>
</dbReference>
<gene>
    <name evidence="10" type="ORF">LSP00402_LOCUS17645</name>
</gene>
<feature type="repeat" description="Solcar" evidence="8">
    <location>
        <begin position="211"/>
        <end position="302"/>
    </location>
</feature>
<keyword evidence="5" id="KW-0677">Repeat</keyword>
<keyword evidence="4 8" id="KW-0812">Transmembrane</keyword>
<feature type="repeat" description="Solcar" evidence="8">
    <location>
        <begin position="18"/>
        <end position="103"/>
    </location>
</feature>
<proteinExistence type="inferred from homology"/>
<sequence>MQRPKTPGKRLGRRPPWREFLYGGLASCCAEAMTMPLDVVKVRMQIQGQQGMNVAYKGFFQTGFNLLSKEGIFAFWTGTTPAILRQGTYGTLRIGLYVQAKRVLGIEQGSTSANPGRTIVAGVTSGGFSSAVCTPTDLIKVRMQAGYLRGSDTPTYRGVLHAAQSIVAEEGWLGLYRGVGPTTARAAIVAAAELGSYDEIKMFFKRNGAEDGVRLHLLTAALAGFCATAASSPFDVVKSRVMSQPLDEHGRGVRYSGMFDCFQKSIRTEGISFMWRGFSANYLNKGPTVVLFFVLYEAVQTNLDDIFDSYDH</sequence>
<dbReference type="InterPro" id="IPR023395">
    <property type="entry name" value="MCP_dom_sf"/>
</dbReference>
<organism evidence="10">
    <name type="scientific">Lotharella oceanica</name>
    <dbReference type="NCBI Taxonomy" id="641309"/>
    <lineage>
        <taxon>Eukaryota</taxon>
        <taxon>Sar</taxon>
        <taxon>Rhizaria</taxon>
        <taxon>Cercozoa</taxon>
        <taxon>Chlorarachniophyceae</taxon>
        <taxon>Lotharella</taxon>
    </lineage>
</organism>
<reference evidence="10" key="1">
    <citation type="submission" date="2021-01" db="EMBL/GenBank/DDBJ databases">
        <authorList>
            <person name="Corre E."/>
            <person name="Pelletier E."/>
            <person name="Niang G."/>
            <person name="Scheremetjew M."/>
            <person name="Finn R."/>
            <person name="Kale V."/>
            <person name="Holt S."/>
            <person name="Cochrane G."/>
            <person name="Meng A."/>
            <person name="Brown T."/>
            <person name="Cohen L."/>
        </authorList>
    </citation>
    <scope>NUCLEOTIDE SEQUENCE</scope>
    <source>
        <strain evidence="10">CCMP622</strain>
    </source>
</reference>
<feature type="repeat" description="Solcar" evidence="8">
    <location>
        <begin position="113"/>
        <end position="203"/>
    </location>
</feature>
<dbReference type="InterPro" id="IPR018108">
    <property type="entry name" value="MCP_transmembrane"/>
</dbReference>
<dbReference type="Gene3D" id="1.50.40.10">
    <property type="entry name" value="Mitochondrial carrier domain"/>
    <property type="match status" value="1"/>
</dbReference>
<dbReference type="InterPro" id="IPR050391">
    <property type="entry name" value="Mito_Metabolite_Transporter"/>
</dbReference>
<evidence type="ECO:0000256" key="2">
    <source>
        <dbReference type="ARBA" id="ARBA00006375"/>
    </source>
</evidence>
<name>A0A7S2XEX3_9EUKA</name>
<dbReference type="EMBL" id="HBHP01028474">
    <property type="protein sequence ID" value="CAD9773653.1"/>
    <property type="molecule type" value="Transcribed_RNA"/>
</dbReference>
<evidence type="ECO:0000256" key="4">
    <source>
        <dbReference type="ARBA" id="ARBA00022692"/>
    </source>
</evidence>
<keyword evidence="3 9" id="KW-0813">Transport</keyword>
<dbReference type="PROSITE" id="PS50920">
    <property type="entry name" value="SOLCAR"/>
    <property type="match status" value="3"/>
</dbReference>
<keyword evidence="6" id="KW-1133">Transmembrane helix</keyword>
<dbReference type="PRINTS" id="PR00926">
    <property type="entry name" value="MITOCARRIER"/>
</dbReference>
<dbReference type="AlphaFoldDB" id="A0A7S2XEX3"/>
<evidence type="ECO:0000256" key="9">
    <source>
        <dbReference type="RuleBase" id="RU000488"/>
    </source>
</evidence>
<dbReference type="PANTHER" id="PTHR45618">
    <property type="entry name" value="MITOCHONDRIAL DICARBOXYLATE CARRIER-RELATED"/>
    <property type="match status" value="1"/>
</dbReference>
<evidence type="ECO:0000256" key="6">
    <source>
        <dbReference type="ARBA" id="ARBA00022989"/>
    </source>
</evidence>
<evidence type="ECO:0000256" key="5">
    <source>
        <dbReference type="ARBA" id="ARBA00022737"/>
    </source>
</evidence>
<evidence type="ECO:0000256" key="3">
    <source>
        <dbReference type="ARBA" id="ARBA00022448"/>
    </source>
</evidence>
<evidence type="ECO:0000256" key="1">
    <source>
        <dbReference type="ARBA" id="ARBA00004141"/>
    </source>
</evidence>
<dbReference type="Pfam" id="PF00153">
    <property type="entry name" value="Mito_carr"/>
    <property type="match status" value="3"/>
</dbReference>
<dbReference type="GO" id="GO:0055085">
    <property type="term" value="P:transmembrane transport"/>
    <property type="evidence" value="ECO:0007669"/>
    <property type="project" value="InterPro"/>
</dbReference>
<protein>
    <submittedName>
        <fullName evidence="10">Uncharacterized protein</fullName>
    </submittedName>
</protein>
<comment type="similarity">
    <text evidence="2 9">Belongs to the mitochondrial carrier (TC 2.A.29) family.</text>
</comment>